<dbReference type="Pfam" id="PF00339">
    <property type="entry name" value="Arrestin_N"/>
    <property type="match status" value="1"/>
</dbReference>
<dbReference type="InterPro" id="IPR014752">
    <property type="entry name" value="Arrestin-like_C"/>
</dbReference>
<comment type="caution">
    <text evidence="3">The sequence shown here is derived from an EMBL/GenBank/DDBJ whole genome shotgun (WGS) entry which is preliminary data.</text>
</comment>
<protein>
    <recommendedName>
        <fullName evidence="2">CID domain-containing protein</fullName>
    </recommendedName>
</protein>
<feature type="domain" description="CID" evidence="2">
    <location>
        <begin position="6"/>
        <end position="141"/>
    </location>
</feature>
<evidence type="ECO:0000313" key="4">
    <source>
        <dbReference type="Proteomes" id="UP001473302"/>
    </source>
</evidence>
<dbReference type="Gene3D" id="2.60.40.640">
    <property type="match status" value="2"/>
</dbReference>
<evidence type="ECO:0000259" key="2">
    <source>
        <dbReference type="PROSITE" id="PS51391"/>
    </source>
</evidence>
<proteinExistence type="predicted"/>
<evidence type="ECO:0000313" key="3">
    <source>
        <dbReference type="EMBL" id="GAA5808999.1"/>
    </source>
</evidence>
<feature type="region of interest" description="Disordered" evidence="1">
    <location>
        <begin position="568"/>
        <end position="592"/>
    </location>
</feature>
<dbReference type="Pfam" id="PF12350">
    <property type="entry name" value="CTK3_C"/>
    <property type="match status" value="1"/>
</dbReference>
<dbReference type="Pfam" id="PF02752">
    <property type="entry name" value="Arrestin_C"/>
    <property type="match status" value="1"/>
</dbReference>
<dbReference type="PROSITE" id="PS51391">
    <property type="entry name" value="CID"/>
    <property type="match status" value="1"/>
</dbReference>
<feature type="compositionally biased region" description="Low complexity" evidence="1">
    <location>
        <begin position="569"/>
        <end position="586"/>
    </location>
</feature>
<dbReference type="InterPro" id="IPR011021">
    <property type="entry name" value="Arrestin-like_N"/>
</dbReference>
<dbReference type="EMBL" id="BAABUK010000004">
    <property type="protein sequence ID" value="GAA5808999.1"/>
    <property type="molecule type" value="Genomic_DNA"/>
</dbReference>
<dbReference type="Proteomes" id="UP001473302">
    <property type="component" value="Unassembled WGS sequence"/>
</dbReference>
<dbReference type="InterPro" id="IPR042326">
    <property type="entry name" value="Ctk3"/>
</dbReference>
<dbReference type="PANTHER" id="PTHR28291:SF1">
    <property type="entry name" value="CTD KINASE SUBUNIT GAMMA"/>
    <property type="match status" value="1"/>
</dbReference>
<dbReference type="InterPro" id="IPR011022">
    <property type="entry name" value="Arrestin_C-like"/>
</dbReference>
<evidence type="ECO:0000256" key="1">
    <source>
        <dbReference type="SAM" id="MobiDB-lite"/>
    </source>
</evidence>
<dbReference type="InterPro" id="IPR014756">
    <property type="entry name" value="Ig_E-set"/>
</dbReference>
<dbReference type="Gene3D" id="1.25.40.90">
    <property type="match status" value="1"/>
</dbReference>
<accession>A0ABP9YQ66</accession>
<dbReference type="SMART" id="SM00582">
    <property type="entry name" value="RPR"/>
    <property type="match status" value="1"/>
</dbReference>
<sequence>MADESDPFECRLVFSSLLTKLNASQQAIQKVANYAMRHKNLSEDLYSCIIEVLEQASYNARLNIIYVLDAIFSASQKTRYTSYIEQTRPDLPRIIHAVVAGGPKGVLNIPNTQKILNNWKRKGYFDEKDLEEAEKPLLEHDSSLIPAQTNAEAFSKEDILRRMEEDRERHKRLREEIWIRPPEESKDAEFEEFWNSTDSLDPESDYEIMMVKLLYPTFYYNMLNVHPMHFTPAPEFRIQLENEHLILHGTSEESAGTILRGSVLFNCQEKTKVKSIKLKFSGVTSVSWCEGRKSNQKVFRAKRTIIEKELVFLELKKKYHLCQGQYKWDFELPLPGNLPETIHHELGKVQYQLFAYCDRPKFSKDYMDKCAIRLSRHLLASSAQYAQTVEISNLWENKVAYDISIPSKIFSPSKIIPVSFDLLPLAPNLKIESVVCSLKEYITCTTSNHQKTTSRVLNYLRDDHFRLDPVTGRFTKTQVLIVPGLRDNRLHFDMCGELIEIHHKLKFTVSLENADGHISELKAAIPVVIAPSLPEDEDDVLPPYQENRRSIYYDPETLAHMIAMGEVTPSSRSSPPSLSSITSDSSIGGEDDVMPTRWMGMDISTVPSYATALLASNIPCASSSSLPTYESISVY</sequence>
<dbReference type="InterPro" id="IPR024637">
    <property type="entry name" value="Ctk3_C"/>
</dbReference>
<dbReference type="SUPFAM" id="SSF48464">
    <property type="entry name" value="ENTH/VHS domain"/>
    <property type="match status" value="1"/>
</dbReference>
<keyword evidence="4" id="KW-1185">Reference proteome</keyword>
<dbReference type="SUPFAM" id="SSF81296">
    <property type="entry name" value="E set domains"/>
    <property type="match status" value="1"/>
</dbReference>
<organism evidence="3 4">
    <name type="scientific">Mucor flavus</name>
    <dbReference type="NCBI Taxonomy" id="439312"/>
    <lineage>
        <taxon>Eukaryota</taxon>
        <taxon>Fungi</taxon>
        <taxon>Fungi incertae sedis</taxon>
        <taxon>Mucoromycota</taxon>
        <taxon>Mucoromycotina</taxon>
        <taxon>Mucoromycetes</taxon>
        <taxon>Mucorales</taxon>
        <taxon>Mucorineae</taxon>
        <taxon>Mucoraceae</taxon>
        <taxon>Mucor</taxon>
    </lineage>
</organism>
<dbReference type="InterPro" id="IPR006569">
    <property type="entry name" value="CID_dom"/>
</dbReference>
<gene>
    <name evidence="3" type="ORF">MFLAVUS_002399</name>
</gene>
<dbReference type="PANTHER" id="PTHR28291">
    <property type="entry name" value="CTD KINASE SUBUNIT GAMMA"/>
    <property type="match status" value="1"/>
</dbReference>
<dbReference type="Pfam" id="PF12243">
    <property type="entry name" value="CTK3"/>
    <property type="match status" value="1"/>
</dbReference>
<dbReference type="SMART" id="SM01017">
    <property type="entry name" value="Arrestin_C"/>
    <property type="match status" value="1"/>
</dbReference>
<dbReference type="InterPro" id="IPR008942">
    <property type="entry name" value="ENTH_VHS"/>
</dbReference>
<reference evidence="3 4" key="1">
    <citation type="submission" date="2024-04" db="EMBL/GenBank/DDBJ databases">
        <title>genome sequences of Mucor flavus KT1a and Helicostylum pulchrum KT1b strains isolated from the surface of a dry-aged beef.</title>
        <authorList>
            <person name="Toyotome T."/>
            <person name="Hosono M."/>
            <person name="Torimaru M."/>
            <person name="Fukuda K."/>
            <person name="Mikami N."/>
        </authorList>
    </citation>
    <scope>NUCLEOTIDE SEQUENCE [LARGE SCALE GENOMIC DNA]</scope>
    <source>
        <strain evidence="3 4">KT1a</strain>
    </source>
</reference>
<dbReference type="InterPro" id="IPR024638">
    <property type="entry name" value="Ctk3_N"/>
</dbReference>
<name>A0ABP9YQ66_9FUNG</name>